<evidence type="ECO:0000256" key="2">
    <source>
        <dbReference type="SAM" id="MobiDB-lite"/>
    </source>
</evidence>
<sequence length="409" mass="44692">MDAAGLGRRIHEERERAGLSQGQVASAIGLDRTAVNKIEAGIRKVTALELAAVADVLGMRMGRLLEEPLPAIVSHRSHQGLEVVDSQIDKALADIADEVEFIRALGPSDATERDPRAGASRLPQSDEEAEALAGKARDLIGYLPDDPATRLVDRVSGIGLWAFSRELGVDTADAGMIRLSRGGVSLVNSSNKVGRRRLALAHELGHYLVQDDYTVDWRVSDGGGTEARLDRFARAVLLPGSAFPEFWRSQLEIRSLREASVITASTFYVDMATLARRVSELSLPGEVDEIRRVRTTKADIVEWGLNDTSEMEGTSFPTAYEKGVLRLYRDEQISIERALELLQGTYGESDLPERRSGARASSGSSSRERGERSAGLRHRTAAALRDAGLARAAAISHRRQRRRGPGIRR</sequence>
<dbReference type="AlphaFoldDB" id="A0AAI8ZFN0"/>
<dbReference type="InterPro" id="IPR010982">
    <property type="entry name" value="Lambda_DNA-bd_dom_sf"/>
</dbReference>
<proteinExistence type="inferred from homology"/>
<dbReference type="GeneID" id="92981912"/>
<dbReference type="InterPro" id="IPR001387">
    <property type="entry name" value="Cro/C1-type_HTH"/>
</dbReference>
<feature type="domain" description="HTH cro/C1-type" evidence="3">
    <location>
        <begin position="10"/>
        <end position="64"/>
    </location>
</feature>
<dbReference type="CDD" id="cd00093">
    <property type="entry name" value="HTH_XRE"/>
    <property type="match status" value="1"/>
</dbReference>
<reference evidence="5" key="2">
    <citation type="submission" date="2013-04" db="EMBL/GenBank/DDBJ databases">
        <title>The genome sequence of the maize-pathogen Clavibacter michiganensis subsp. nebraskensis.</title>
        <authorList>
            <person name="Gartemann K.H."/>
            <person name="Blom J."/>
            <person name="Dreiseikelmann B."/>
            <person name="Fluegel M."/>
            <person name="Jaenicke S."/>
            <person name="Linke B."/>
            <person name="Sczcepanowski R."/>
            <person name="Wittmann J."/>
            <person name="Goesmann A."/>
            <person name="Puehler A."/>
            <person name="Eichenlaub R."/>
            <person name="Rueckert C."/>
        </authorList>
    </citation>
    <scope>NUCLEOTIDE SEQUENCE [LARGE SCALE GENOMIC DNA]</scope>
    <source>
        <strain evidence="5">NCPPB 2581</strain>
    </source>
</reference>
<dbReference type="PROSITE" id="PS50943">
    <property type="entry name" value="HTH_CROC1"/>
    <property type="match status" value="1"/>
</dbReference>
<reference evidence="4 5" key="1">
    <citation type="submission" date="2011-11" db="EMBL/GenBank/DDBJ databases">
        <authorList>
            <person name="Gartemann K."/>
        </authorList>
    </citation>
    <scope>NUCLEOTIDE SEQUENCE [LARGE SCALE GENOMIC DNA]</scope>
    <source>
        <strain evidence="5">NCPPB 2581</strain>
    </source>
</reference>
<dbReference type="Gene3D" id="1.10.10.2910">
    <property type="match status" value="1"/>
</dbReference>
<dbReference type="InterPro" id="IPR052345">
    <property type="entry name" value="Rad_response_metalloprotease"/>
</dbReference>
<dbReference type="GO" id="GO:0003677">
    <property type="term" value="F:DNA binding"/>
    <property type="evidence" value="ECO:0007669"/>
    <property type="project" value="InterPro"/>
</dbReference>
<dbReference type="EMBL" id="HE614873">
    <property type="protein sequence ID" value="CCE74020.1"/>
    <property type="molecule type" value="Genomic_DNA"/>
</dbReference>
<feature type="region of interest" description="Disordered" evidence="2">
    <location>
        <begin position="349"/>
        <end position="380"/>
    </location>
</feature>
<dbReference type="SMART" id="SM00530">
    <property type="entry name" value="HTH_XRE"/>
    <property type="match status" value="1"/>
</dbReference>
<accession>A0AAI8ZFN0</accession>
<dbReference type="RefSeq" id="WP_015488851.1">
    <property type="nucleotide sequence ID" value="NC_020891.1"/>
</dbReference>
<dbReference type="SUPFAM" id="SSF47413">
    <property type="entry name" value="lambda repressor-like DNA-binding domains"/>
    <property type="match status" value="1"/>
</dbReference>
<dbReference type="Gene3D" id="1.10.260.40">
    <property type="entry name" value="lambda repressor-like DNA-binding domains"/>
    <property type="match status" value="1"/>
</dbReference>
<protein>
    <submittedName>
        <fullName evidence="4">Transcriptional regulator, Cro/CI family</fullName>
    </submittedName>
</protein>
<gene>
    <name evidence="4" type="ORF">CMN_00038</name>
</gene>
<dbReference type="PANTHER" id="PTHR43236:SF1">
    <property type="entry name" value="BLL7220 PROTEIN"/>
    <property type="match status" value="1"/>
</dbReference>
<organism evidence="4 5">
    <name type="scientific">Clavibacter nebraskensis NCPPB 2581</name>
    <dbReference type="NCBI Taxonomy" id="1097677"/>
    <lineage>
        <taxon>Bacteria</taxon>
        <taxon>Bacillati</taxon>
        <taxon>Actinomycetota</taxon>
        <taxon>Actinomycetes</taxon>
        <taxon>Micrococcales</taxon>
        <taxon>Microbacteriaceae</taxon>
        <taxon>Clavibacter</taxon>
    </lineage>
</organism>
<evidence type="ECO:0000256" key="1">
    <source>
        <dbReference type="ARBA" id="ARBA00007227"/>
    </source>
</evidence>
<evidence type="ECO:0000313" key="4">
    <source>
        <dbReference type="EMBL" id="CCE74020.1"/>
    </source>
</evidence>
<dbReference type="InterPro" id="IPR010359">
    <property type="entry name" value="IrrE_HExxH"/>
</dbReference>
<feature type="region of interest" description="Disordered" evidence="2">
    <location>
        <begin position="106"/>
        <end position="126"/>
    </location>
</feature>
<name>A0AAI8ZFN0_9MICO</name>
<dbReference type="Pfam" id="PF06114">
    <property type="entry name" value="Peptidase_M78"/>
    <property type="match status" value="1"/>
</dbReference>
<comment type="similarity">
    <text evidence="1">Belongs to the short-chain fatty acyl-CoA assimilation regulator (ScfR) family.</text>
</comment>
<dbReference type="Proteomes" id="UP000012170">
    <property type="component" value="Chromosome"/>
</dbReference>
<dbReference type="KEGG" id="cmc:CMN_00038"/>
<dbReference type="PANTHER" id="PTHR43236">
    <property type="entry name" value="ANTITOXIN HIGA1"/>
    <property type="match status" value="1"/>
</dbReference>
<dbReference type="Pfam" id="PF01381">
    <property type="entry name" value="HTH_3"/>
    <property type="match status" value="1"/>
</dbReference>
<evidence type="ECO:0000259" key="3">
    <source>
        <dbReference type="PROSITE" id="PS50943"/>
    </source>
</evidence>
<evidence type="ECO:0000313" key="5">
    <source>
        <dbReference type="Proteomes" id="UP000012170"/>
    </source>
</evidence>